<reference evidence="1 2" key="1">
    <citation type="journal article" date="2009" name="Mikrobiologiia">
        <title>[Phenanthren biodegradation and interaction of Pseudomonas putida BS3701 and Burkholderia sp.BS3702 in plant rhizosphere].</title>
        <authorList>
            <person name="Ovchinnikova A.A."/>
            <person name="Vetrova A.A."/>
            <person name="Filonov A.E."/>
            <person name="Boronin A.M."/>
        </authorList>
    </citation>
    <scope>NUCLEOTIDE SEQUENCE [LARGE SCALE GENOMIC DNA]</scope>
    <source>
        <strain evidence="1 2">BS3701</strain>
    </source>
</reference>
<accession>A0A7D5VU80</accession>
<dbReference type="Proteomes" id="UP000510934">
    <property type="component" value="Chromosome"/>
</dbReference>
<evidence type="ECO:0000313" key="2">
    <source>
        <dbReference type="Proteomes" id="UP000510934"/>
    </source>
</evidence>
<proteinExistence type="predicted"/>
<gene>
    <name evidence="1" type="ORF">H0H12_17475</name>
</gene>
<dbReference type="RefSeq" id="WP_162996129.1">
    <property type="nucleotide sequence ID" value="NZ_CP022561.1"/>
</dbReference>
<evidence type="ECO:0000313" key="1">
    <source>
        <dbReference type="EMBL" id="QLJ12253.1"/>
    </source>
</evidence>
<dbReference type="EMBL" id="CP059052">
    <property type="protein sequence ID" value="QLJ12253.1"/>
    <property type="molecule type" value="Genomic_DNA"/>
</dbReference>
<sequence length="51" mass="5599">MLVSGKRFLPGQCPAGLPLPTFVFNPEKVGLGVFVNKPLQLITFQIDFILP</sequence>
<protein>
    <submittedName>
        <fullName evidence="1">Uncharacterized protein</fullName>
    </submittedName>
</protein>
<dbReference type="AlphaFoldDB" id="A0A7D5VU80"/>
<name>A0A7D5VU80_PSEPU</name>
<organism evidence="1 2">
    <name type="scientific">Pseudomonas putida</name>
    <name type="common">Arthrobacter siderocapsulatus</name>
    <dbReference type="NCBI Taxonomy" id="303"/>
    <lineage>
        <taxon>Bacteria</taxon>
        <taxon>Pseudomonadati</taxon>
        <taxon>Pseudomonadota</taxon>
        <taxon>Gammaproteobacteria</taxon>
        <taxon>Pseudomonadales</taxon>
        <taxon>Pseudomonadaceae</taxon>
        <taxon>Pseudomonas</taxon>
    </lineage>
</organism>